<dbReference type="Gene3D" id="1.10.599.10">
    <property type="entry name" value="Aldehyde Ferredoxin Oxidoreductase Protein, subunit A, domain 3"/>
    <property type="match status" value="1"/>
</dbReference>
<dbReference type="GO" id="GO:0051539">
    <property type="term" value="F:4 iron, 4 sulfur cluster binding"/>
    <property type="evidence" value="ECO:0007669"/>
    <property type="project" value="UniProtKB-KW"/>
</dbReference>
<dbReference type="SUPFAM" id="SSF56228">
    <property type="entry name" value="Aldehyde ferredoxin oxidoreductase, N-terminal domain"/>
    <property type="match status" value="1"/>
</dbReference>
<dbReference type="Gene3D" id="3.60.9.10">
    <property type="entry name" value="Aldehyde ferredoxin oxidoreductase, N-terminal domain"/>
    <property type="match status" value="1"/>
</dbReference>
<dbReference type="PANTHER" id="PTHR30038:SF0">
    <property type="entry name" value="TUNGSTEN-CONTAINING ALDEHYDE FERREDOXIN OXIDOREDUCTASE"/>
    <property type="match status" value="1"/>
</dbReference>
<dbReference type="OrthoDB" id="9763894at2"/>
<dbReference type="InterPro" id="IPR036503">
    <property type="entry name" value="Ald_Fedxn_OxRdtase_N_sf"/>
</dbReference>
<dbReference type="Pfam" id="PF02730">
    <property type="entry name" value="AFOR_N"/>
    <property type="match status" value="1"/>
</dbReference>
<keyword evidence="7" id="KW-0411">Iron-sulfur</keyword>
<dbReference type="Gene3D" id="1.10.569.10">
    <property type="entry name" value="Aldehyde Ferredoxin Oxidoreductase Protein, subunit A, domain 2"/>
    <property type="match status" value="1"/>
</dbReference>
<dbReference type="InterPro" id="IPR013983">
    <property type="entry name" value="Ald_Fedxn_OxRdtase_N"/>
</dbReference>
<keyword evidence="11" id="KW-1185">Reference proteome</keyword>
<evidence type="ECO:0000256" key="4">
    <source>
        <dbReference type="ARBA" id="ARBA00022723"/>
    </source>
</evidence>
<dbReference type="RefSeq" id="WP_012543863.1">
    <property type="nucleotide sequence ID" value="NC_011295.1"/>
</dbReference>
<evidence type="ECO:0000256" key="6">
    <source>
        <dbReference type="ARBA" id="ARBA00023004"/>
    </source>
</evidence>
<dbReference type="InterPro" id="IPR036021">
    <property type="entry name" value="Tungsten_al_ferr_oxy-like_C"/>
</dbReference>
<proteinExistence type="inferred from homology"/>
<gene>
    <name evidence="10" type="ordered locus">COPRO5265_1387</name>
</gene>
<dbReference type="HOGENOM" id="CLU_020364_1_0_9"/>
<dbReference type="EC" id="1.2.7.5" evidence="10"/>
<dbReference type="KEGG" id="cpo:COPRO5265_1387"/>
<dbReference type="EMBL" id="CP001145">
    <property type="protein sequence ID" value="ACI17211.1"/>
    <property type="molecule type" value="Genomic_DNA"/>
</dbReference>
<dbReference type="InterPro" id="IPR013985">
    <property type="entry name" value="Ald_Fedxn_OxRdtase_dom3"/>
</dbReference>
<dbReference type="STRING" id="309798.COPRO5265_1387"/>
<dbReference type="AlphaFoldDB" id="B5Y609"/>
<evidence type="ECO:0000256" key="5">
    <source>
        <dbReference type="ARBA" id="ARBA00023002"/>
    </source>
</evidence>
<dbReference type="SMART" id="SM00790">
    <property type="entry name" value="AFOR_N"/>
    <property type="match status" value="1"/>
</dbReference>
<comment type="similarity">
    <text evidence="2">Belongs to the AOR/FOR family.</text>
</comment>
<keyword evidence="4" id="KW-0479">Metal-binding</keyword>
<evidence type="ECO:0000256" key="7">
    <source>
        <dbReference type="ARBA" id="ARBA00023014"/>
    </source>
</evidence>
<dbReference type="eggNOG" id="COG2414">
    <property type="taxonomic scope" value="Bacteria"/>
</dbReference>
<dbReference type="GO" id="GO:0046872">
    <property type="term" value="F:metal ion binding"/>
    <property type="evidence" value="ECO:0007669"/>
    <property type="project" value="UniProtKB-KW"/>
</dbReference>
<reference evidence="11" key="1">
    <citation type="submission" date="2008-08" db="EMBL/GenBank/DDBJ databases">
        <title>The complete genome sequence of Coprothermobacter proteolyticus strain ATCC 5245 / DSM 5265 / BT.</title>
        <authorList>
            <person name="Dodson R.J."/>
            <person name="Durkin A.S."/>
            <person name="Wu M."/>
            <person name="Eisen J."/>
            <person name="Sutton G."/>
        </authorList>
    </citation>
    <scope>NUCLEOTIDE SEQUENCE [LARGE SCALE GENOMIC DNA]</scope>
    <source>
        <strain evidence="11">ATCC 35245 / DSM 5265 / OCM 4 / BT</strain>
    </source>
</reference>
<keyword evidence="6" id="KW-0408">Iron</keyword>
<evidence type="ECO:0000313" key="11">
    <source>
        <dbReference type="Proteomes" id="UP000001732"/>
    </source>
</evidence>
<name>B5Y609_COPPD</name>
<dbReference type="SUPFAM" id="SSF48310">
    <property type="entry name" value="Aldehyde ferredoxin oxidoreductase, C-terminal domains"/>
    <property type="match status" value="1"/>
</dbReference>
<dbReference type="InterPro" id="IPR051919">
    <property type="entry name" value="W-dependent_AOR"/>
</dbReference>
<evidence type="ECO:0000256" key="2">
    <source>
        <dbReference type="ARBA" id="ARBA00011032"/>
    </source>
</evidence>
<dbReference type="InterPro" id="IPR001203">
    <property type="entry name" value="OxRdtase_Ald_Fedxn_C"/>
</dbReference>
<comment type="cofactor">
    <cofactor evidence="8">
        <name>tungstopterin</name>
        <dbReference type="ChEBI" id="CHEBI:30402"/>
    </cofactor>
</comment>
<keyword evidence="3" id="KW-0004">4Fe-4S</keyword>
<keyword evidence="5 10" id="KW-0560">Oxidoreductase</keyword>
<dbReference type="Pfam" id="PF01314">
    <property type="entry name" value="AFOR_C"/>
    <property type="match status" value="1"/>
</dbReference>
<evidence type="ECO:0000313" key="10">
    <source>
        <dbReference type="EMBL" id="ACI17211.1"/>
    </source>
</evidence>
<evidence type="ECO:0000256" key="3">
    <source>
        <dbReference type="ARBA" id="ARBA00022485"/>
    </source>
</evidence>
<evidence type="ECO:0000256" key="1">
    <source>
        <dbReference type="ARBA" id="ARBA00001966"/>
    </source>
</evidence>
<dbReference type="GO" id="GO:0033726">
    <property type="term" value="F:aldehyde ferredoxin oxidoreductase activity"/>
    <property type="evidence" value="ECO:0007669"/>
    <property type="project" value="UniProtKB-EC"/>
</dbReference>
<dbReference type="GO" id="GO:0009055">
    <property type="term" value="F:electron transfer activity"/>
    <property type="evidence" value="ECO:0007669"/>
    <property type="project" value="InterPro"/>
</dbReference>
<evidence type="ECO:0000256" key="8">
    <source>
        <dbReference type="ARBA" id="ARBA00049934"/>
    </source>
</evidence>
<organism evidence="10 11">
    <name type="scientific">Coprothermobacter proteolyticus (strain ATCC 35245 / DSM 5265 / OCM 4 / BT)</name>
    <dbReference type="NCBI Taxonomy" id="309798"/>
    <lineage>
        <taxon>Bacteria</taxon>
        <taxon>Pseudomonadati</taxon>
        <taxon>Coprothermobacterota</taxon>
        <taxon>Coprothermobacteria</taxon>
        <taxon>Coprothermobacterales</taxon>
        <taxon>Coprothermobacteraceae</taxon>
        <taxon>Coprothermobacter</taxon>
    </lineage>
</organism>
<accession>B5Y609</accession>
<dbReference type="Proteomes" id="UP000001732">
    <property type="component" value="Chromosome"/>
</dbReference>
<sequence length="628" mass="69298">MKGTLGKVLEVDLSSKTVEMRPIEDKTMYDYLGGLGLATRLLFDQTRPQIDALSEENVLVIAPGLLVGSGLPTASKTTLTFKSPLTNGFGRSVAGAYLGVELKKAGYDALVIKGKSDKPVYLFIDDDHVEIRDASHLWGKDAIETQELLKAELGNVRTGAIGYAGEKLSKISGVDFEERQAGRAGGGAVMGSKMLKAIAVRGTKNIPYANVEALRETIKKWNQKIVGSPVQELDMKYGSGEFYEWVNKIMGVFPVKNWQQSYFEDSFNAHPDGKSPLDPYYWAPLYTEKHHPCPNCNKPCGRHIVFKEGKYAPLRVEGVEYELLYSLGGALGIDDIEVTAKLNSICDRAGLDGISAGVTLAWAMEAYERGLLTKEDTDGLDLRFGNSDAAVAAMEKLANREGKLGELLSNGVKEASRKLGKGSEKFALEVKGLEPPAYDVRGLKGMALALAVSVRGACHLTGGIYAPELTGSFWEFSNIDRLSSEWKGYEVKTGEDFMTVYDVLGLCKFSRSLFWLEEDVVDAIEAVTGIRFTIEQLMAIGERIYNLQRLFNIREGFTRKDDYLPYRVTHEPISNGVTKGSYVSEEELQDMLDQYYMARGWSKEGVPTKMHLKRLGLVEEAEVFGAPI</sequence>
<comment type="cofactor">
    <cofactor evidence="1">
        <name>[4Fe-4S] cluster</name>
        <dbReference type="ChEBI" id="CHEBI:49883"/>
    </cofactor>
</comment>
<dbReference type="InterPro" id="IPR013984">
    <property type="entry name" value="Ald_Fedxn_OxRdtase_dom2"/>
</dbReference>
<dbReference type="PANTHER" id="PTHR30038">
    <property type="entry name" value="ALDEHYDE FERREDOXIN OXIDOREDUCTASE"/>
    <property type="match status" value="1"/>
</dbReference>
<protein>
    <submittedName>
        <fullName evidence="10">Tungsten-containing aldehyde ferredoxin oxidoreductase</fullName>
        <ecNumber evidence="10">1.2.7.5</ecNumber>
    </submittedName>
</protein>
<feature type="domain" description="Aldehyde ferredoxin oxidoreductase N-terminal" evidence="9">
    <location>
        <begin position="6"/>
        <end position="204"/>
    </location>
</feature>
<evidence type="ECO:0000259" key="9">
    <source>
        <dbReference type="SMART" id="SM00790"/>
    </source>
</evidence>
<reference evidence="10 11" key="2">
    <citation type="journal article" date="2014" name="Genome Announc.">
        <title>Complete Genome Sequence of Coprothermobacter proteolyticus DSM 5265.</title>
        <authorList>
            <person name="Alexiev A."/>
            <person name="Coil D.A."/>
            <person name="Badger J.H."/>
            <person name="Enticknap J."/>
            <person name="Ward N."/>
            <person name="Robb F.T."/>
            <person name="Eisen J.A."/>
        </authorList>
    </citation>
    <scope>NUCLEOTIDE SEQUENCE [LARGE SCALE GENOMIC DNA]</scope>
    <source>
        <strain evidence="11">ATCC 35245 / DSM 5265 / OCM 4 / BT</strain>
    </source>
</reference>